<feature type="transmembrane region" description="Helical" evidence="6">
    <location>
        <begin position="146"/>
        <end position="166"/>
    </location>
</feature>
<dbReference type="InterPro" id="IPR044644">
    <property type="entry name" value="DinF-like"/>
</dbReference>
<keyword evidence="10" id="KW-1185">Reference proteome</keyword>
<feature type="transmembrane region" description="Helical" evidence="6">
    <location>
        <begin position="323"/>
        <end position="345"/>
    </location>
</feature>
<reference evidence="9 10" key="2">
    <citation type="submission" date="2024-03" db="EMBL/GenBank/DDBJ databases">
        <title>Complete genome sequence of the green alga Chloropicon roscoffensis RCC1871.</title>
        <authorList>
            <person name="Lemieux C."/>
            <person name="Pombert J.-F."/>
            <person name="Otis C."/>
            <person name="Turmel M."/>
        </authorList>
    </citation>
    <scope>NUCLEOTIDE SEQUENCE [LARGE SCALE GENOMIC DNA]</scope>
    <source>
        <strain evidence="9 10">RCC1871</strain>
    </source>
</reference>
<comment type="similarity">
    <text evidence="2 6">Belongs to the multi antimicrobial extrusion (MATE) (TC 2.A.66.1) family.</text>
</comment>
<evidence type="ECO:0000256" key="4">
    <source>
        <dbReference type="ARBA" id="ARBA00022989"/>
    </source>
</evidence>
<feature type="transmembrane region" description="Helical" evidence="6">
    <location>
        <begin position="219"/>
        <end position="239"/>
    </location>
</feature>
<dbReference type="PANTHER" id="PTHR42893:SF9">
    <property type="entry name" value="PROTEIN DETOXIFICATION 46, CHLOROPLASTIC"/>
    <property type="match status" value="1"/>
</dbReference>
<feature type="transmembrane region" description="Helical" evidence="6">
    <location>
        <begin position="404"/>
        <end position="429"/>
    </location>
</feature>
<evidence type="ECO:0000256" key="6">
    <source>
        <dbReference type="RuleBase" id="RU004914"/>
    </source>
</evidence>
<organism evidence="8">
    <name type="scientific">Chloropicon roscoffensis</name>
    <dbReference type="NCBI Taxonomy" id="1461544"/>
    <lineage>
        <taxon>Eukaryota</taxon>
        <taxon>Viridiplantae</taxon>
        <taxon>Chlorophyta</taxon>
        <taxon>Chloropicophyceae</taxon>
        <taxon>Chloropicales</taxon>
        <taxon>Chloropicaceae</taxon>
        <taxon>Chloropicon</taxon>
    </lineage>
</organism>
<dbReference type="GO" id="GO:0042910">
    <property type="term" value="F:xenobiotic transmembrane transporter activity"/>
    <property type="evidence" value="ECO:0007669"/>
    <property type="project" value="InterPro"/>
</dbReference>
<reference evidence="8" key="1">
    <citation type="submission" date="2021-01" db="EMBL/GenBank/DDBJ databases">
        <authorList>
            <person name="Corre E."/>
            <person name="Pelletier E."/>
            <person name="Niang G."/>
            <person name="Scheremetjew M."/>
            <person name="Finn R."/>
            <person name="Kale V."/>
            <person name="Holt S."/>
            <person name="Cochrane G."/>
            <person name="Meng A."/>
            <person name="Brown T."/>
            <person name="Cohen L."/>
        </authorList>
    </citation>
    <scope>NUCLEOTIDE SEQUENCE</scope>
    <source>
        <strain evidence="8">RCC1871</strain>
    </source>
</reference>
<evidence type="ECO:0000256" key="1">
    <source>
        <dbReference type="ARBA" id="ARBA00004141"/>
    </source>
</evidence>
<keyword evidence="5 6" id="KW-0472">Membrane</keyword>
<keyword evidence="4 6" id="KW-1133">Transmembrane helix</keyword>
<gene>
    <name evidence="8" type="ORF">CROS1456_LOCUS5345</name>
    <name evidence="9" type="ORF">HKI87_03g19240</name>
</gene>
<protein>
    <recommendedName>
        <fullName evidence="6">Protein DETOXIFICATION</fullName>
    </recommendedName>
    <alternativeName>
        <fullName evidence="6">Multidrug and toxic compound extrusion protein</fullName>
    </alternativeName>
</protein>
<dbReference type="EMBL" id="CP151503">
    <property type="protein sequence ID" value="WZN60395.1"/>
    <property type="molecule type" value="Genomic_DNA"/>
</dbReference>
<proteinExistence type="inferred from homology"/>
<dbReference type="GO" id="GO:0016020">
    <property type="term" value="C:membrane"/>
    <property type="evidence" value="ECO:0007669"/>
    <property type="project" value="UniProtKB-SubCell"/>
</dbReference>
<evidence type="ECO:0000256" key="5">
    <source>
        <dbReference type="ARBA" id="ARBA00023136"/>
    </source>
</evidence>
<comment type="subcellular location">
    <subcellularLocation>
        <location evidence="1">Membrane</location>
        <topology evidence="1">Multi-pass membrane protein</topology>
    </subcellularLocation>
</comment>
<feature type="transmembrane region" description="Helical" evidence="6">
    <location>
        <begin position="470"/>
        <end position="491"/>
    </location>
</feature>
<feature type="transmembrane region" description="Helical" evidence="6">
    <location>
        <begin position="435"/>
        <end position="458"/>
    </location>
</feature>
<dbReference type="PANTHER" id="PTHR42893">
    <property type="entry name" value="PROTEIN DETOXIFICATION 44, CHLOROPLASTIC-RELATED"/>
    <property type="match status" value="1"/>
</dbReference>
<evidence type="ECO:0000256" key="7">
    <source>
        <dbReference type="SAM" id="MobiDB-lite"/>
    </source>
</evidence>
<dbReference type="AlphaFoldDB" id="A0A7S3CCQ5"/>
<dbReference type="EMBL" id="HBHZ01006924">
    <property type="protein sequence ID" value="CAE0192255.1"/>
    <property type="molecule type" value="Transcribed_RNA"/>
</dbReference>
<evidence type="ECO:0000313" key="9">
    <source>
        <dbReference type="EMBL" id="WZN60395.1"/>
    </source>
</evidence>
<dbReference type="InterPro" id="IPR002528">
    <property type="entry name" value="MATE_fam"/>
</dbReference>
<sequence>MSVFRLRTQGRSARPAAGGAAGGRSSRSAVFERRRKEGTLRCRCDPQEVLENQTTSAEENAPTTQPSAVDVNGASRGDAQVDGGAGAEDGQRPTEASVSELLKFTIPTMGIWLASPILSLVDASVVGSQSVVELAALTPGTVLVDYLVYVFTFLGIATTNILSITVAERNQKRTESRLNDALTLALVCGVVLGTAIFFGNGPLFPRVISANALELVKPAGVYASIRAIGIPFALIGMVLNCAFLASKNTRVPLVSTLIGGFANLVGDIVMVNYLGLGIGGAAWATVLSQVLTVVVLCAYPVGKGEFAGMPYRMRAKIPKLSSLLEFVRIAGPVSIILLSKVVVFSTVSLSAANLGATGSAAHTLLFNVFLFFCVPGDSLNQCAQTFLPPVQGIPRSVRRLKNRIIVTGNIVGIANVVLALALIFCFPWILTTDAAVTRALQGAGTLLCIVLFLHPFGISTEGILMATKQFDYLLGTYIINMLCMLGAVKLISATGSSLAKVWLSLASMQVLRLTANLIKILPQQLKPLDLQTTKTA</sequence>
<feature type="compositionally biased region" description="Polar residues" evidence="7">
    <location>
        <begin position="50"/>
        <end position="67"/>
    </location>
</feature>
<accession>A0A7S3CCQ5</accession>
<feature type="transmembrane region" description="Helical" evidence="6">
    <location>
        <begin position="251"/>
        <end position="275"/>
    </location>
</feature>
<feature type="transmembrane region" description="Helical" evidence="6">
    <location>
        <begin position="351"/>
        <end position="374"/>
    </location>
</feature>
<dbReference type="Pfam" id="PF01554">
    <property type="entry name" value="MatE"/>
    <property type="match status" value="1"/>
</dbReference>
<dbReference type="GO" id="GO:0015297">
    <property type="term" value="F:antiporter activity"/>
    <property type="evidence" value="ECO:0007669"/>
    <property type="project" value="InterPro"/>
</dbReference>
<keyword evidence="3 6" id="KW-0812">Transmembrane</keyword>
<evidence type="ECO:0000313" key="10">
    <source>
        <dbReference type="Proteomes" id="UP001472866"/>
    </source>
</evidence>
<feature type="transmembrane region" description="Helical" evidence="6">
    <location>
        <begin position="101"/>
        <end position="126"/>
    </location>
</feature>
<evidence type="ECO:0000256" key="3">
    <source>
        <dbReference type="ARBA" id="ARBA00022692"/>
    </source>
</evidence>
<dbReference type="Proteomes" id="UP001472866">
    <property type="component" value="Chromosome 03"/>
</dbReference>
<feature type="transmembrane region" description="Helical" evidence="6">
    <location>
        <begin position="178"/>
        <end position="199"/>
    </location>
</feature>
<feature type="compositionally biased region" description="Low complexity" evidence="7">
    <location>
        <begin position="10"/>
        <end position="29"/>
    </location>
</feature>
<feature type="transmembrane region" description="Helical" evidence="6">
    <location>
        <begin position="281"/>
        <end position="302"/>
    </location>
</feature>
<feature type="compositionally biased region" description="Basic and acidic residues" evidence="7">
    <location>
        <begin position="30"/>
        <end position="46"/>
    </location>
</feature>
<evidence type="ECO:0000313" key="8">
    <source>
        <dbReference type="EMBL" id="CAE0192255.1"/>
    </source>
</evidence>
<evidence type="ECO:0000256" key="2">
    <source>
        <dbReference type="ARBA" id="ARBA00010199"/>
    </source>
</evidence>
<feature type="region of interest" description="Disordered" evidence="7">
    <location>
        <begin position="1"/>
        <end position="94"/>
    </location>
</feature>
<name>A0A7S3CCQ5_9CHLO</name>